<dbReference type="EMBL" id="ML209107">
    <property type="protein sequence ID" value="TFK59014.1"/>
    <property type="molecule type" value="Genomic_DNA"/>
</dbReference>
<sequence>ISAPIDNKLSAQLDPSKYDLYLITSRPFHTHLVAGLRTIVTDEGSLENRIFIPYDKNLVNGNNGELVVDTVVAIEESQEGGVNVVQSGRRVEYSVLVLMPGNIWEGPLAFPNTKDEVLLAVGWVADWRKEFTEAQDIVLVCGGAVGIELAGEIKGQWPVQKPVTIVHGQELLLNGTYPDKWRKDMARRLQKGGIKVILDDYVD</sequence>
<proteinExistence type="predicted"/>
<organism evidence="1 2">
    <name type="scientific">Pluteus cervinus</name>
    <dbReference type="NCBI Taxonomy" id="181527"/>
    <lineage>
        <taxon>Eukaryota</taxon>
        <taxon>Fungi</taxon>
        <taxon>Dikarya</taxon>
        <taxon>Basidiomycota</taxon>
        <taxon>Agaricomycotina</taxon>
        <taxon>Agaricomycetes</taxon>
        <taxon>Agaricomycetidae</taxon>
        <taxon>Agaricales</taxon>
        <taxon>Pluteineae</taxon>
        <taxon>Pluteaceae</taxon>
        <taxon>Pluteus</taxon>
    </lineage>
</organism>
<dbReference type="Proteomes" id="UP000308600">
    <property type="component" value="Unassembled WGS sequence"/>
</dbReference>
<evidence type="ECO:0000313" key="1">
    <source>
        <dbReference type="EMBL" id="TFK59014.1"/>
    </source>
</evidence>
<reference evidence="1 2" key="1">
    <citation type="journal article" date="2019" name="Nat. Ecol. Evol.">
        <title>Megaphylogeny resolves global patterns of mushroom evolution.</title>
        <authorList>
            <person name="Varga T."/>
            <person name="Krizsan K."/>
            <person name="Foldi C."/>
            <person name="Dima B."/>
            <person name="Sanchez-Garcia M."/>
            <person name="Sanchez-Ramirez S."/>
            <person name="Szollosi G.J."/>
            <person name="Szarkandi J.G."/>
            <person name="Papp V."/>
            <person name="Albert L."/>
            <person name="Andreopoulos W."/>
            <person name="Angelini C."/>
            <person name="Antonin V."/>
            <person name="Barry K.W."/>
            <person name="Bougher N.L."/>
            <person name="Buchanan P."/>
            <person name="Buyck B."/>
            <person name="Bense V."/>
            <person name="Catcheside P."/>
            <person name="Chovatia M."/>
            <person name="Cooper J."/>
            <person name="Damon W."/>
            <person name="Desjardin D."/>
            <person name="Finy P."/>
            <person name="Geml J."/>
            <person name="Haridas S."/>
            <person name="Hughes K."/>
            <person name="Justo A."/>
            <person name="Karasinski D."/>
            <person name="Kautmanova I."/>
            <person name="Kiss B."/>
            <person name="Kocsube S."/>
            <person name="Kotiranta H."/>
            <person name="LaButti K.M."/>
            <person name="Lechner B.E."/>
            <person name="Liimatainen K."/>
            <person name="Lipzen A."/>
            <person name="Lukacs Z."/>
            <person name="Mihaltcheva S."/>
            <person name="Morgado L.N."/>
            <person name="Niskanen T."/>
            <person name="Noordeloos M.E."/>
            <person name="Ohm R.A."/>
            <person name="Ortiz-Santana B."/>
            <person name="Ovrebo C."/>
            <person name="Racz N."/>
            <person name="Riley R."/>
            <person name="Savchenko A."/>
            <person name="Shiryaev A."/>
            <person name="Soop K."/>
            <person name="Spirin V."/>
            <person name="Szebenyi C."/>
            <person name="Tomsovsky M."/>
            <person name="Tulloss R.E."/>
            <person name="Uehling J."/>
            <person name="Grigoriev I.V."/>
            <person name="Vagvolgyi C."/>
            <person name="Papp T."/>
            <person name="Martin F.M."/>
            <person name="Miettinen O."/>
            <person name="Hibbett D.S."/>
            <person name="Nagy L.G."/>
        </authorList>
    </citation>
    <scope>NUCLEOTIDE SEQUENCE [LARGE SCALE GENOMIC DNA]</scope>
    <source>
        <strain evidence="1 2">NL-1719</strain>
    </source>
</reference>
<name>A0ACD3A125_9AGAR</name>
<accession>A0ACD3A125</accession>
<protein>
    <submittedName>
        <fullName evidence="1">Uncharacterized protein</fullName>
    </submittedName>
</protein>
<feature type="non-terminal residue" evidence="1">
    <location>
        <position position="1"/>
    </location>
</feature>
<feature type="non-terminal residue" evidence="1">
    <location>
        <position position="203"/>
    </location>
</feature>
<evidence type="ECO:0000313" key="2">
    <source>
        <dbReference type="Proteomes" id="UP000308600"/>
    </source>
</evidence>
<keyword evidence="2" id="KW-1185">Reference proteome</keyword>
<gene>
    <name evidence="1" type="ORF">BDN72DRAFT_738911</name>
</gene>